<dbReference type="SUPFAM" id="SSF50475">
    <property type="entry name" value="FMN-binding split barrel"/>
    <property type="match status" value="1"/>
</dbReference>
<sequence length="965" mass="108334">MSLRKLAWTLPTKLRPNFQPPTFSIHTRLNSTHHGVIQDVRGIMRKVPQPVVVVTTSKPDDIHDRRGITVSSFTSVSLQPDPLVSFCVRIPSRASELLHSSGNMVLNMLSHEQVQQSIAFSSPTSDQFKDIPFFDDPITGLPVLMGTVGAMHCQLFKVIELGDHELWIAKVLKVEQGVGGEHGKREEANPLLYYERAYRSIGDQVFMKAFEDDCEGSFNAIKWMHRAHLRMAWNYIRELGSDAAEPKIKQTLRSHFKRNPKKSQDYHETITSFYIALVSAAIRSYKGSEESDFFELVEKFPQLLDTKTIEKYYSADKLYTDEARHWLSLYILELVLNDTSLKYYPGDQVEGKIFITSNQTHRLSNLRLAWTGRISVQPIQANKDFRIYFDECWKLGPMLTKSSKKTNKGSSQVNYYHTHLIPATEQSKEPKVDLPKNKPVGFTFKVTVPNDRALPSSTERSVLNSIIYLLEAFIDQETKPVFFAQRVVPVYEAIYTRTPDMILPQRAEQVFMVSLVEPQREFTSAMRVTVPCRGCQPGIAIPVSITIWNNMEFSRKQGISISLLRVNHIIANGRTYTSPGEKVHRVVTDLNITSESNSNNNEKVQTVRIGLPIPKQAIPTISIEKSQLLSVSYFIRVQVFAQEGIYTTSEGIRSQFMMVDIPFVIGTLTTSPTTPMSSPVSSSLSPISSPTISSSKSTLLRNSSNSSSIKTSPLLSTAGSLLTSSFSTVVTPKPSTSTSTSASMSITPIASPEINKSNITSMETTKKSRIMSGMFRKSSSGSSHSSTEEKKKRNVFSTLRLYGRNNKEVSPAVIMTQTDQAREKAEVDKDQAIVETTNQDAGVFNIFGDDDMSDCEQTVSVTPVVNEKVFKMFNDSDSDDEEDELVPEKNKESANNTVFNFELIPSTETNMSASNLRLLSTHVFKMFDDSDSDDEEDEVNNLSISVQNISCLDERVKPYQQNSTF</sequence>
<feature type="region of interest" description="Disordered" evidence="2">
    <location>
        <begin position="672"/>
        <end position="711"/>
    </location>
</feature>
<name>A0A8H7SXR7_9FUNG</name>
<feature type="compositionally biased region" description="Polar residues" evidence="2">
    <location>
        <begin position="754"/>
        <end position="763"/>
    </location>
</feature>
<reference evidence="4" key="1">
    <citation type="submission" date="2021-01" db="EMBL/GenBank/DDBJ databases">
        <title>Metabolic potential, ecology and presence of endohyphal bacteria is reflected in genomic diversity of Mucoromycotina.</title>
        <authorList>
            <person name="Muszewska A."/>
            <person name="Okrasinska A."/>
            <person name="Steczkiewicz K."/>
            <person name="Drgas O."/>
            <person name="Orlowska M."/>
            <person name="Perlinska-Lenart U."/>
            <person name="Aleksandrzak-Piekarczyk T."/>
            <person name="Szatraj K."/>
            <person name="Zielenkiewicz U."/>
            <person name="Pilsyk S."/>
            <person name="Malc E."/>
            <person name="Mieczkowski P."/>
            <person name="Kruszewska J.S."/>
            <person name="Biernat P."/>
            <person name="Pawlowska J."/>
        </authorList>
    </citation>
    <scope>NUCLEOTIDE SEQUENCE</scope>
    <source>
        <strain evidence="4">WA0000018081</strain>
    </source>
</reference>
<evidence type="ECO:0000256" key="1">
    <source>
        <dbReference type="ARBA" id="ARBA00023002"/>
    </source>
</evidence>
<dbReference type="InterPro" id="IPR011021">
    <property type="entry name" value="Arrestin-like_N"/>
</dbReference>
<dbReference type="InterPro" id="IPR014752">
    <property type="entry name" value="Arrestin-like_C"/>
</dbReference>
<dbReference type="Proteomes" id="UP000613177">
    <property type="component" value="Unassembled WGS sequence"/>
</dbReference>
<organism evidence="4 5">
    <name type="scientific">Thamnidium elegans</name>
    <dbReference type="NCBI Taxonomy" id="101142"/>
    <lineage>
        <taxon>Eukaryota</taxon>
        <taxon>Fungi</taxon>
        <taxon>Fungi incertae sedis</taxon>
        <taxon>Mucoromycota</taxon>
        <taxon>Mucoromycotina</taxon>
        <taxon>Mucoromycetes</taxon>
        <taxon>Mucorales</taxon>
        <taxon>Mucorineae</taxon>
        <taxon>Mucoraceae</taxon>
        <taxon>Thamnidium</taxon>
    </lineage>
</organism>
<dbReference type="EMBL" id="JAEPRE010000011">
    <property type="protein sequence ID" value="KAG2236981.1"/>
    <property type="molecule type" value="Genomic_DNA"/>
</dbReference>
<accession>A0A8H7SXR7</accession>
<dbReference type="InterPro" id="IPR011022">
    <property type="entry name" value="Arrestin_C-like"/>
</dbReference>
<keyword evidence="1" id="KW-0560">Oxidoreductase</keyword>
<protein>
    <recommendedName>
        <fullName evidence="3">Flavin reductase like domain-containing protein</fullName>
    </recommendedName>
</protein>
<dbReference type="PANTHER" id="PTHR30466">
    <property type="entry name" value="FLAVIN REDUCTASE"/>
    <property type="match status" value="1"/>
</dbReference>
<evidence type="ECO:0000256" key="2">
    <source>
        <dbReference type="SAM" id="MobiDB-lite"/>
    </source>
</evidence>
<evidence type="ECO:0000313" key="4">
    <source>
        <dbReference type="EMBL" id="KAG2236981.1"/>
    </source>
</evidence>
<comment type="caution">
    <text evidence="4">The sequence shown here is derived from an EMBL/GenBank/DDBJ whole genome shotgun (WGS) entry which is preliminary data.</text>
</comment>
<dbReference type="GO" id="GO:0010181">
    <property type="term" value="F:FMN binding"/>
    <property type="evidence" value="ECO:0007669"/>
    <property type="project" value="InterPro"/>
</dbReference>
<dbReference type="PANTHER" id="PTHR30466:SF1">
    <property type="entry name" value="FMN REDUCTASE (NADH) RUTF"/>
    <property type="match status" value="1"/>
</dbReference>
<keyword evidence="5" id="KW-1185">Reference proteome</keyword>
<dbReference type="SMART" id="SM00903">
    <property type="entry name" value="Flavin_Reduct"/>
    <property type="match status" value="1"/>
</dbReference>
<gene>
    <name evidence="4" type="ORF">INT48_002050</name>
</gene>
<dbReference type="Gene3D" id="2.60.40.640">
    <property type="match status" value="2"/>
</dbReference>
<dbReference type="AlphaFoldDB" id="A0A8H7SXR7"/>
<proteinExistence type="predicted"/>
<evidence type="ECO:0000259" key="3">
    <source>
        <dbReference type="SMART" id="SM00903"/>
    </source>
</evidence>
<dbReference type="InterPro" id="IPR012349">
    <property type="entry name" value="Split_barrel_FMN-bd"/>
</dbReference>
<feature type="region of interest" description="Disordered" evidence="2">
    <location>
        <begin position="728"/>
        <end position="794"/>
    </location>
</feature>
<dbReference type="Pfam" id="PF01613">
    <property type="entry name" value="Flavin_Reduct"/>
    <property type="match status" value="1"/>
</dbReference>
<feature type="domain" description="Flavin reductase like" evidence="3">
    <location>
        <begin position="44"/>
        <end position="200"/>
    </location>
</feature>
<dbReference type="Gene3D" id="2.30.110.10">
    <property type="entry name" value="Electron Transport, Fmn-binding Protein, Chain A"/>
    <property type="match status" value="1"/>
</dbReference>
<dbReference type="InterPro" id="IPR050268">
    <property type="entry name" value="NADH-dep_flavin_reductase"/>
</dbReference>
<feature type="compositionally biased region" description="Low complexity" evidence="2">
    <location>
        <begin position="728"/>
        <end position="752"/>
    </location>
</feature>
<dbReference type="Pfam" id="PF00339">
    <property type="entry name" value="Arrestin_N"/>
    <property type="match status" value="1"/>
</dbReference>
<dbReference type="InterPro" id="IPR002563">
    <property type="entry name" value="Flavin_Rdtase-like_dom"/>
</dbReference>
<dbReference type="Pfam" id="PF02752">
    <property type="entry name" value="Arrestin_C"/>
    <property type="match status" value="1"/>
</dbReference>
<evidence type="ECO:0000313" key="5">
    <source>
        <dbReference type="Proteomes" id="UP000613177"/>
    </source>
</evidence>
<dbReference type="GO" id="GO:0042602">
    <property type="term" value="F:riboflavin reductase (NADPH) activity"/>
    <property type="evidence" value="ECO:0007669"/>
    <property type="project" value="TreeGrafter"/>
</dbReference>